<sequence>MKTKTLLLFVIVIFPLLLFSQSKIITLKEAINIAQKKSPDYKINLNQNQRNYWRFRNYKASFLPELRLTATLPEYRNQVRRITNDAGQDIFVNQNQLLIEGGLSISQSVPYTGGILSINTNLERVELFGLDDNIGYSIIPFTVRYFQNSLLFNPFKWDKRIEPLVYEESKREFVENMERISVSTSSRYFQLLKAQKQLEIAETNLSNQDTLYKIAQGRFKMGKIAENDLLQMELTLLNSRNNVTSNQIELKRTSQNLARYLELDSENIELAVPEELTLFDVDIDKALEEAQQNRKAVIEFRRRRLEAEKEVAFQKGNNRLNIGIVANFGISNNGDDFNNLFNNFNKQQNVSVSLGIPIFDWGVSKSRIRMAQADLDLTNNNINQDIQEFEQEIYLHVLNWSNQREFLLTAEKAKEVGQKRYDISKKRYILGKITITDLNIALQEKDQAIFQYLNSLQKFWQDYYILRQLTLYDFIKDKKIDVEDILYD</sequence>
<evidence type="ECO:0000256" key="1">
    <source>
        <dbReference type="ARBA" id="ARBA00004442"/>
    </source>
</evidence>
<evidence type="ECO:0000256" key="5">
    <source>
        <dbReference type="ARBA" id="ARBA00022692"/>
    </source>
</evidence>
<organism evidence="8 9">
    <name type="scientific">Jejuia pallidilutea</name>
    <dbReference type="NCBI Taxonomy" id="504487"/>
    <lineage>
        <taxon>Bacteria</taxon>
        <taxon>Pseudomonadati</taxon>
        <taxon>Bacteroidota</taxon>
        <taxon>Flavobacteriia</taxon>
        <taxon>Flavobacteriales</taxon>
        <taxon>Flavobacteriaceae</taxon>
        <taxon>Jejuia</taxon>
    </lineage>
</organism>
<evidence type="ECO:0000313" key="9">
    <source>
        <dbReference type="Proteomes" id="UP000251545"/>
    </source>
</evidence>
<keyword evidence="7" id="KW-0998">Cell outer membrane</keyword>
<dbReference type="AlphaFoldDB" id="A0A362WX19"/>
<dbReference type="Proteomes" id="UP000251545">
    <property type="component" value="Unassembled WGS sequence"/>
</dbReference>
<evidence type="ECO:0000256" key="3">
    <source>
        <dbReference type="ARBA" id="ARBA00022448"/>
    </source>
</evidence>
<dbReference type="PANTHER" id="PTHR30026:SF20">
    <property type="entry name" value="OUTER MEMBRANE PROTEIN TOLC"/>
    <property type="match status" value="1"/>
</dbReference>
<comment type="subcellular location">
    <subcellularLocation>
        <location evidence="1">Cell outer membrane</location>
    </subcellularLocation>
</comment>
<keyword evidence="5" id="KW-0812">Transmembrane</keyword>
<dbReference type="GO" id="GO:0009279">
    <property type="term" value="C:cell outer membrane"/>
    <property type="evidence" value="ECO:0007669"/>
    <property type="project" value="UniProtKB-SubCell"/>
</dbReference>
<dbReference type="Pfam" id="PF02321">
    <property type="entry name" value="OEP"/>
    <property type="match status" value="1"/>
</dbReference>
<accession>A0A362WX19</accession>
<protein>
    <submittedName>
        <fullName evidence="8">Outer membrane efflux protein</fullName>
    </submittedName>
</protein>
<evidence type="ECO:0000256" key="2">
    <source>
        <dbReference type="ARBA" id="ARBA00007613"/>
    </source>
</evidence>
<gene>
    <name evidence="8" type="ORF">CLV33_11730</name>
</gene>
<dbReference type="GO" id="GO:0015562">
    <property type="term" value="F:efflux transmembrane transporter activity"/>
    <property type="evidence" value="ECO:0007669"/>
    <property type="project" value="InterPro"/>
</dbReference>
<dbReference type="SUPFAM" id="SSF56954">
    <property type="entry name" value="Outer membrane efflux proteins (OEP)"/>
    <property type="match status" value="1"/>
</dbReference>
<dbReference type="RefSeq" id="WP_244906455.1">
    <property type="nucleotide sequence ID" value="NZ_PVEO01000017.1"/>
</dbReference>
<keyword evidence="4" id="KW-1134">Transmembrane beta strand</keyword>
<evidence type="ECO:0000313" key="8">
    <source>
        <dbReference type="EMBL" id="PQV44765.1"/>
    </source>
</evidence>
<dbReference type="GO" id="GO:0015288">
    <property type="term" value="F:porin activity"/>
    <property type="evidence" value="ECO:0007669"/>
    <property type="project" value="TreeGrafter"/>
</dbReference>
<proteinExistence type="inferred from homology"/>
<evidence type="ECO:0000256" key="7">
    <source>
        <dbReference type="ARBA" id="ARBA00023237"/>
    </source>
</evidence>
<reference evidence="8 9" key="1">
    <citation type="submission" date="2018-02" db="EMBL/GenBank/DDBJ databases">
        <title>Genomic Encyclopedia of Archaeal and Bacterial Type Strains, Phase II (KMG-II): from individual species to whole genera.</title>
        <authorList>
            <person name="Goeker M."/>
        </authorList>
    </citation>
    <scope>NUCLEOTIDE SEQUENCE [LARGE SCALE GENOMIC DNA]</scope>
    <source>
        <strain evidence="8 9">DSM 21165</strain>
    </source>
</reference>
<dbReference type="EMBL" id="PVEO01000017">
    <property type="protein sequence ID" value="PQV44765.1"/>
    <property type="molecule type" value="Genomic_DNA"/>
</dbReference>
<comment type="similarity">
    <text evidence="2">Belongs to the outer membrane factor (OMF) (TC 1.B.17) family.</text>
</comment>
<dbReference type="InterPro" id="IPR051906">
    <property type="entry name" value="TolC-like"/>
</dbReference>
<keyword evidence="3" id="KW-0813">Transport</keyword>
<dbReference type="InterPro" id="IPR003423">
    <property type="entry name" value="OMP_efflux"/>
</dbReference>
<keyword evidence="6" id="KW-0472">Membrane</keyword>
<evidence type="ECO:0000256" key="6">
    <source>
        <dbReference type="ARBA" id="ARBA00023136"/>
    </source>
</evidence>
<dbReference type="Gene3D" id="1.20.1600.10">
    <property type="entry name" value="Outer membrane efflux proteins (OEP)"/>
    <property type="match status" value="1"/>
</dbReference>
<comment type="caution">
    <text evidence="8">The sequence shown here is derived from an EMBL/GenBank/DDBJ whole genome shotgun (WGS) entry which is preliminary data.</text>
</comment>
<dbReference type="GO" id="GO:1990281">
    <property type="term" value="C:efflux pump complex"/>
    <property type="evidence" value="ECO:0007669"/>
    <property type="project" value="TreeGrafter"/>
</dbReference>
<dbReference type="PANTHER" id="PTHR30026">
    <property type="entry name" value="OUTER MEMBRANE PROTEIN TOLC"/>
    <property type="match status" value="1"/>
</dbReference>
<evidence type="ECO:0000256" key="4">
    <source>
        <dbReference type="ARBA" id="ARBA00022452"/>
    </source>
</evidence>
<name>A0A362WX19_9FLAO</name>